<dbReference type="EMBL" id="JACCFP010000001">
    <property type="protein sequence ID" value="NYJ02437.1"/>
    <property type="molecule type" value="Genomic_DNA"/>
</dbReference>
<comment type="caution">
    <text evidence="1">The sequence shown here is derived from an EMBL/GenBank/DDBJ whole genome shotgun (WGS) entry which is preliminary data.</text>
</comment>
<protein>
    <recommendedName>
        <fullName evidence="3">SIR2-like domain-containing protein</fullName>
    </recommendedName>
</protein>
<evidence type="ECO:0000313" key="2">
    <source>
        <dbReference type="Proteomes" id="UP000530424"/>
    </source>
</evidence>
<dbReference type="AlphaFoldDB" id="A0A853C597"/>
<dbReference type="Pfam" id="PF13289">
    <property type="entry name" value="SIR2_2"/>
    <property type="match status" value="1"/>
</dbReference>
<organism evidence="1 2">
    <name type="scientific">Nocardioides thalensis</name>
    <dbReference type="NCBI Taxonomy" id="1914755"/>
    <lineage>
        <taxon>Bacteria</taxon>
        <taxon>Bacillati</taxon>
        <taxon>Actinomycetota</taxon>
        <taxon>Actinomycetes</taxon>
        <taxon>Propionibacteriales</taxon>
        <taxon>Nocardioidaceae</taxon>
        <taxon>Nocardioides</taxon>
    </lineage>
</organism>
<keyword evidence="2" id="KW-1185">Reference proteome</keyword>
<dbReference type="SUPFAM" id="SSF52467">
    <property type="entry name" value="DHS-like NAD/FAD-binding domain"/>
    <property type="match status" value="1"/>
</dbReference>
<evidence type="ECO:0008006" key="3">
    <source>
        <dbReference type="Google" id="ProtNLM"/>
    </source>
</evidence>
<proteinExistence type="predicted"/>
<dbReference type="RefSeq" id="WP_179668806.1">
    <property type="nucleotide sequence ID" value="NZ_JACCFP010000001.1"/>
</dbReference>
<reference evidence="1 2" key="1">
    <citation type="submission" date="2020-07" db="EMBL/GenBank/DDBJ databases">
        <title>Sequencing the genomes of 1000 actinobacteria strains.</title>
        <authorList>
            <person name="Klenk H.-P."/>
        </authorList>
    </citation>
    <scope>NUCLEOTIDE SEQUENCE [LARGE SCALE GENOMIC DNA]</scope>
    <source>
        <strain evidence="1 2">DSM 103833</strain>
    </source>
</reference>
<dbReference type="Proteomes" id="UP000530424">
    <property type="component" value="Unassembled WGS sequence"/>
</dbReference>
<name>A0A853C597_9ACTN</name>
<sequence>MPGHVYVIRADLTRLACDAVMPSCDSDLNITRAWAGLFPERLPQGDAGWLRLPAEHRDGNIVRLPRPRNGPWVVPVIAISAGGADTPASVAAAMAEGVRRLTPDLEPGGGRVLPLVGVTLAGASAGGLGGRRGELIEELLSALTAVSREAHVDIALTLRDPRDMAAAQARRTDDQWAELPPHLVRLADDLGTRAAAGELSLFLGAGVSVPVGLPNWQGLVDALALEAGVDFSQSTDNLIDRASALKIVLGERRYGQILARLLTTDRHALAHAILAGLGVKQTVTTNFDRCFENALGAIYPDSYRVLTRALAVGGQPWVLKLHGDIAHPSSLVFTREDYDRHPQEYQAIRGVVQGLMLTSHLLFVGFGLADDNFLDLARAVSKVRREAETRDGERAGTALALTSVDVRHELRHDLEFHAMQEGGDTATAARILEIFLDRLAWRAATSHHLRASYVLDQRYESALAAADRQLRSAVDDFAATLRRGKATESEAWPRVRRMLVELGRDDDLVAEGPTEEVAPRDAESPIRRGQAFEFHELLHILSKWLDDTDEATISGGSSADRGFVSVTIDGIPCALAADTTRNGVRRFLELMARGVPLVVINDSAGRPVKVAAGDPPERIPGFYLYTDEPYWEPRILHARLGVQHTILRAVSHLHHLGYQQVRVRPGMSGSGMYWRVKIAAAADLKAPLGQAAVAAKGGAISYTTGAADRLLDTRIIATTPASEVADTILRGLSHIRGREPDWEYAGWYAGLLGLAEQHGALPIAYADYFDDDEGWEVGWGSGIRYPHPPAWRR</sequence>
<accession>A0A853C597</accession>
<evidence type="ECO:0000313" key="1">
    <source>
        <dbReference type="EMBL" id="NYJ02437.1"/>
    </source>
</evidence>
<gene>
    <name evidence="1" type="ORF">HNR19_003135</name>
</gene>
<dbReference type="InterPro" id="IPR029035">
    <property type="entry name" value="DHS-like_NAD/FAD-binding_dom"/>
</dbReference>